<evidence type="ECO:0000256" key="6">
    <source>
        <dbReference type="RuleBase" id="RU003983"/>
    </source>
</evidence>
<dbReference type="EMBL" id="JXSL01000023">
    <property type="protein sequence ID" value="KIL99500.1"/>
    <property type="molecule type" value="Genomic_DNA"/>
</dbReference>
<proteinExistence type="inferred from homology"/>
<feature type="transmembrane region" description="Helical" evidence="7">
    <location>
        <begin position="124"/>
        <end position="157"/>
    </location>
</feature>
<keyword evidence="3 6" id="KW-0378">Hydrolase</keyword>
<dbReference type="InterPro" id="IPR001915">
    <property type="entry name" value="Peptidase_M48"/>
</dbReference>
<evidence type="ECO:0000256" key="4">
    <source>
        <dbReference type="ARBA" id="ARBA00022833"/>
    </source>
</evidence>
<name>A0A0C2YXT5_PARME</name>
<evidence type="ECO:0000256" key="7">
    <source>
        <dbReference type="SAM" id="Phobius"/>
    </source>
</evidence>
<evidence type="ECO:0000256" key="1">
    <source>
        <dbReference type="ARBA" id="ARBA00022670"/>
    </source>
</evidence>
<sequence length="365" mass="38587">MAETLEFAAALASVIGGGLELVLARRALIWLGQRSEGRVQALESARVRLAAGRALGLAALALAVALGGARHIAEICGPILVLPAVLVLRTVLDLPFAAWGWLVAGRWSLAGFCREQARRLGRELAAMLPLAALTGAAVELGGGWLAAWVGLALALLWREWVPAAGRCLSAAPSPLAGLSHLEGVTVWLSDEGRRSGQLNARAEGIGRQRRIILNDTLVEALPLDEVTAVLAHEEGHLVHRHRERLLLWRLGLGLAALWIAAPDGVGLAVLLAALPMLILPVRPLEALLIRRWEGQADSHAADKAGAPAFMRALERLYGANATAPAPEPLWALWHHPHPSPSARLAELGRYSTKVGIAAAARPGAG</sequence>
<dbReference type="GO" id="GO:0046872">
    <property type="term" value="F:metal ion binding"/>
    <property type="evidence" value="ECO:0007669"/>
    <property type="project" value="UniProtKB-KW"/>
</dbReference>
<keyword evidence="1 6" id="KW-0645">Protease</keyword>
<dbReference type="AlphaFoldDB" id="A0A0C2YXT5"/>
<feature type="transmembrane region" description="Helical" evidence="7">
    <location>
        <begin position="54"/>
        <end position="73"/>
    </location>
</feature>
<dbReference type="STRING" id="272627.CCC_04016"/>
<reference evidence="9 10" key="1">
    <citation type="submission" date="2015-01" db="EMBL/GenBank/DDBJ databases">
        <title>Genome Sequence of Magnetospirillum magnetotacticum Strain MS-1.</title>
        <authorList>
            <person name="Marinov G.K."/>
            <person name="Smalley M.D."/>
            <person name="DeSalvo G."/>
        </authorList>
    </citation>
    <scope>NUCLEOTIDE SEQUENCE [LARGE SCALE GENOMIC DNA]</scope>
    <source>
        <strain evidence="9 10">MS-1</strain>
    </source>
</reference>
<evidence type="ECO:0000256" key="3">
    <source>
        <dbReference type="ARBA" id="ARBA00022801"/>
    </source>
</evidence>
<keyword evidence="10" id="KW-1185">Reference proteome</keyword>
<organism evidence="9 10">
    <name type="scientific">Paramagnetospirillum magnetotacticum MS-1</name>
    <dbReference type="NCBI Taxonomy" id="272627"/>
    <lineage>
        <taxon>Bacteria</taxon>
        <taxon>Pseudomonadati</taxon>
        <taxon>Pseudomonadota</taxon>
        <taxon>Alphaproteobacteria</taxon>
        <taxon>Rhodospirillales</taxon>
        <taxon>Magnetospirillaceae</taxon>
        <taxon>Paramagnetospirillum</taxon>
    </lineage>
</organism>
<feature type="transmembrane region" description="Helical" evidence="7">
    <location>
        <begin position="79"/>
        <end position="103"/>
    </location>
</feature>
<evidence type="ECO:0000256" key="2">
    <source>
        <dbReference type="ARBA" id="ARBA00022723"/>
    </source>
</evidence>
<keyword evidence="4 6" id="KW-0862">Zinc</keyword>
<feature type="transmembrane region" description="Helical" evidence="7">
    <location>
        <begin position="255"/>
        <end position="281"/>
    </location>
</feature>
<evidence type="ECO:0000313" key="10">
    <source>
        <dbReference type="Proteomes" id="UP000031971"/>
    </source>
</evidence>
<dbReference type="OrthoDB" id="15218at2"/>
<dbReference type="GO" id="GO:0006508">
    <property type="term" value="P:proteolysis"/>
    <property type="evidence" value="ECO:0007669"/>
    <property type="project" value="UniProtKB-KW"/>
</dbReference>
<feature type="transmembrane region" description="Helical" evidence="7">
    <location>
        <begin position="6"/>
        <end position="24"/>
    </location>
</feature>
<evidence type="ECO:0000313" key="9">
    <source>
        <dbReference type="EMBL" id="KIL99500.1"/>
    </source>
</evidence>
<feature type="domain" description="Peptidase M48" evidence="8">
    <location>
        <begin position="193"/>
        <end position="348"/>
    </location>
</feature>
<comment type="cofactor">
    <cofactor evidence="6">
        <name>Zn(2+)</name>
        <dbReference type="ChEBI" id="CHEBI:29105"/>
    </cofactor>
    <text evidence="6">Binds 1 zinc ion per subunit.</text>
</comment>
<dbReference type="RefSeq" id="WP_009869709.1">
    <property type="nucleotide sequence ID" value="NZ_JXSL01000023.1"/>
</dbReference>
<dbReference type="GO" id="GO:0004222">
    <property type="term" value="F:metalloendopeptidase activity"/>
    <property type="evidence" value="ECO:0007669"/>
    <property type="project" value="InterPro"/>
</dbReference>
<dbReference type="Gene3D" id="3.30.2010.10">
    <property type="entry name" value="Metalloproteases ('zincins'), catalytic domain"/>
    <property type="match status" value="1"/>
</dbReference>
<dbReference type="Proteomes" id="UP000031971">
    <property type="component" value="Unassembled WGS sequence"/>
</dbReference>
<protein>
    <submittedName>
        <fullName evidence="9">Zn-dependent protease with chaperone function</fullName>
    </submittedName>
</protein>
<evidence type="ECO:0000259" key="8">
    <source>
        <dbReference type="Pfam" id="PF01435"/>
    </source>
</evidence>
<dbReference type="PANTHER" id="PTHR10120">
    <property type="entry name" value="CAAX PRENYL PROTEASE 1"/>
    <property type="match status" value="1"/>
</dbReference>
<gene>
    <name evidence="9" type="ORF">CCC_04016</name>
</gene>
<evidence type="ECO:0000256" key="5">
    <source>
        <dbReference type="ARBA" id="ARBA00023049"/>
    </source>
</evidence>
<comment type="caution">
    <text evidence="9">The sequence shown here is derived from an EMBL/GenBank/DDBJ whole genome shotgun (WGS) entry which is preliminary data.</text>
</comment>
<keyword evidence="2" id="KW-0479">Metal-binding</keyword>
<keyword evidence="7" id="KW-0812">Transmembrane</keyword>
<accession>A0A0C2YXT5</accession>
<dbReference type="Pfam" id="PF01435">
    <property type="entry name" value="Peptidase_M48"/>
    <property type="match status" value="1"/>
</dbReference>
<keyword evidence="7" id="KW-1133">Transmembrane helix</keyword>
<comment type="similarity">
    <text evidence="6">Belongs to the peptidase M48 family.</text>
</comment>
<keyword evidence="5 6" id="KW-0482">Metalloprotease</keyword>
<keyword evidence="7" id="KW-0472">Membrane</keyword>